<evidence type="ECO:0000259" key="2">
    <source>
        <dbReference type="Pfam" id="PF01370"/>
    </source>
</evidence>
<sequence length="375" mass="41116">MKIVITGNMGYVGSSVVAHLRRVFPAATIVGVDSGLFGHYLTQRAIPERNLDTQIYRDIRDPLEDVFSGADVVVHLAAVSNDPMGLRFEGVTKEVNESTSIQLAELAACSKVRHFIFASSCSIYGLADGTARSEDDTLNPLTAYARSKVGAEVGLQKIAVNTGMTICALRFATACGFSGRTRLDLVLNDFVASALSTGRISVLSDGTPWRPLIHLKDMARAIEWAIVRPAPNDECFLAVNVGSDEWNYQVADLAEAVRSFVAGTTIEINKNAQPDKRSYRVDFSRYKSIAPNHQPQVSLEGAIRDVRDGLLSMGFKDSDYRHSNLMRLNVLDEHLAAGRIQPNLRWLAHESCSRESPSRVDRPPTVSSNEVVHTV</sequence>
<feature type="region of interest" description="Disordered" evidence="1">
    <location>
        <begin position="352"/>
        <end position="375"/>
    </location>
</feature>
<protein>
    <submittedName>
        <fullName evidence="3">SDR family oxidoreductase</fullName>
    </submittedName>
</protein>
<dbReference type="CDD" id="cd08946">
    <property type="entry name" value="SDR_e"/>
    <property type="match status" value="1"/>
</dbReference>
<dbReference type="Pfam" id="PF01370">
    <property type="entry name" value="Epimerase"/>
    <property type="match status" value="1"/>
</dbReference>
<dbReference type="Proteomes" id="UP000403266">
    <property type="component" value="Unassembled WGS sequence"/>
</dbReference>
<evidence type="ECO:0000313" key="3">
    <source>
        <dbReference type="EMBL" id="MPR30610.1"/>
    </source>
</evidence>
<comment type="caution">
    <text evidence="3">The sequence shown here is derived from an EMBL/GenBank/DDBJ whole genome shotgun (WGS) entry which is preliminary data.</text>
</comment>
<gene>
    <name evidence="3" type="ORF">FS320_37880</name>
</gene>
<proteinExistence type="predicted"/>
<dbReference type="InterPro" id="IPR001509">
    <property type="entry name" value="Epimerase_deHydtase"/>
</dbReference>
<feature type="compositionally biased region" description="Basic and acidic residues" evidence="1">
    <location>
        <begin position="352"/>
        <end position="362"/>
    </location>
</feature>
<dbReference type="SUPFAM" id="SSF51735">
    <property type="entry name" value="NAD(P)-binding Rossmann-fold domains"/>
    <property type="match status" value="1"/>
</dbReference>
<dbReference type="EMBL" id="VOSK01000406">
    <property type="protein sequence ID" value="MPR30610.1"/>
    <property type="molecule type" value="Genomic_DNA"/>
</dbReference>
<evidence type="ECO:0000313" key="4">
    <source>
        <dbReference type="Proteomes" id="UP000403266"/>
    </source>
</evidence>
<reference evidence="3 4" key="1">
    <citation type="journal article" date="2019" name="Syst. Appl. Microbiol.">
        <title>Microvirga tunisiensis sp. nov., a root nodule symbiotic bacterium isolated from Lupinus micranthus and L. luteus grown in Northern Tunisia.</title>
        <authorList>
            <person name="Msaddak A."/>
            <person name="Rejili M."/>
            <person name="Duran D."/>
            <person name="Mars M."/>
            <person name="Palacios J.M."/>
            <person name="Ruiz-Argueso T."/>
            <person name="Rey L."/>
            <person name="Imperial J."/>
        </authorList>
    </citation>
    <scope>NUCLEOTIDE SEQUENCE [LARGE SCALE GENOMIC DNA]</scope>
    <source>
        <strain evidence="3 4">Lmie10</strain>
    </source>
</reference>
<dbReference type="Gene3D" id="3.40.50.720">
    <property type="entry name" value="NAD(P)-binding Rossmann-like Domain"/>
    <property type="match status" value="1"/>
</dbReference>
<organism evidence="3 4">
    <name type="scientific">Microvirga tunisiensis</name>
    <dbReference type="NCBI Taxonomy" id="2108360"/>
    <lineage>
        <taxon>Bacteria</taxon>
        <taxon>Pseudomonadati</taxon>
        <taxon>Pseudomonadota</taxon>
        <taxon>Alphaproteobacteria</taxon>
        <taxon>Hyphomicrobiales</taxon>
        <taxon>Methylobacteriaceae</taxon>
        <taxon>Microvirga</taxon>
    </lineage>
</organism>
<name>A0A5N7MVA8_9HYPH</name>
<feature type="compositionally biased region" description="Polar residues" evidence="1">
    <location>
        <begin position="365"/>
        <end position="375"/>
    </location>
</feature>
<accession>A0A5N7MVA8</accession>
<dbReference type="AlphaFoldDB" id="A0A5N7MVA8"/>
<dbReference type="InterPro" id="IPR036291">
    <property type="entry name" value="NAD(P)-bd_dom_sf"/>
</dbReference>
<feature type="domain" description="NAD-dependent epimerase/dehydratase" evidence="2">
    <location>
        <begin position="3"/>
        <end position="231"/>
    </location>
</feature>
<dbReference type="PANTHER" id="PTHR43245:SF23">
    <property type="entry name" value="NAD(P)-BINDING DOMAIN-CONTAINING PROTEIN"/>
    <property type="match status" value="1"/>
</dbReference>
<dbReference type="InterPro" id="IPR050177">
    <property type="entry name" value="Lipid_A_modif_metabolic_enz"/>
</dbReference>
<dbReference type="PANTHER" id="PTHR43245">
    <property type="entry name" value="BIFUNCTIONAL POLYMYXIN RESISTANCE PROTEIN ARNA"/>
    <property type="match status" value="1"/>
</dbReference>
<dbReference type="OrthoDB" id="9795501at2"/>
<evidence type="ECO:0000256" key="1">
    <source>
        <dbReference type="SAM" id="MobiDB-lite"/>
    </source>
</evidence>
<keyword evidence="4" id="KW-1185">Reference proteome</keyword>